<gene>
    <name evidence="1" type="ORF">QYF49_08200</name>
</gene>
<sequence>MRIEQLPAQAIPVLDEVDAVIFGGTFAGMLSCSIPLKRILKVHAWGFSTMSMRFALVLNVWGHGRPSLF</sequence>
<proteinExistence type="predicted"/>
<accession>A0ABT8E513</accession>
<comment type="caution">
    <text evidence="1">The sequence shown here is derived from an EMBL/GenBank/DDBJ whole genome shotgun (WGS) entry which is preliminary data.</text>
</comment>
<dbReference type="EMBL" id="JAUHLN010000002">
    <property type="protein sequence ID" value="MDN4073001.1"/>
    <property type="molecule type" value="Genomic_DNA"/>
</dbReference>
<evidence type="ECO:0000313" key="1">
    <source>
        <dbReference type="EMBL" id="MDN4073001.1"/>
    </source>
</evidence>
<evidence type="ECO:0000313" key="2">
    <source>
        <dbReference type="Proteomes" id="UP001168694"/>
    </source>
</evidence>
<dbReference type="RefSeq" id="WP_290399152.1">
    <property type="nucleotide sequence ID" value="NZ_JAUHLN010000002.1"/>
</dbReference>
<dbReference type="PROSITE" id="PS51257">
    <property type="entry name" value="PROKAR_LIPOPROTEIN"/>
    <property type="match status" value="1"/>
</dbReference>
<reference evidence="1" key="1">
    <citation type="submission" date="2023-06" db="EMBL/GenBank/DDBJ databases">
        <title>Draft Genome Sequences of Representative Paenibacillus Polymyxa, Bacillus cereus, Fictibacillus sp., and Brevibacillus agri Strains Isolated from Amazonian Dark Earth.</title>
        <authorList>
            <person name="Pellegrinetti T.A."/>
            <person name="Cunha I.C.M."/>
            <person name="Chaves M.G."/>
            <person name="Freitas A.S."/>
            <person name="Silva A.V.R."/>
            <person name="Tsai S.M."/>
            <person name="Mendes L.W."/>
        </authorList>
    </citation>
    <scope>NUCLEOTIDE SEQUENCE</scope>
    <source>
        <strain evidence="1">CENA-BCM004</strain>
    </source>
</reference>
<protein>
    <submittedName>
        <fullName evidence="1">Uncharacterized protein</fullName>
    </submittedName>
</protein>
<name>A0ABT8E513_9BACL</name>
<organism evidence="1 2">
    <name type="scientific">Fictibacillus terranigra</name>
    <dbReference type="NCBI Taxonomy" id="3058424"/>
    <lineage>
        <taxon>Bacteria</taxon>
        <taxon>Bacillati</taxon>
        <taxon>Bacillota</taxon>
        <taxon>Bacilli</taxon>
        <taxon>Bacillales</taxon>
        <taxon>Fictibacillaceae</taxon>
        <taxon>Fictibacillus</taxon>
    </lineage>
</organism>
<keyword evidence="2" id="KW-1185">Reference proteome</keyword>
<dbReference type="Proteomes" id="UP001168694">
    <property type="component" value="Unassembled WGS sequence"/>
</dbReference>